<name>A0A0M3HST2_ASCLU</name>
<protein>
    <submittedName>
        <fullName evidence="2">Uncharacterized protein</fullName>
    </submittedName>
</protein>
<reference evidence="2" key="1">
    <citation type="submission" date="2017-02" db="UniProtKB">
        <authorList>
            <consortium name="WormBaseParasite"/>
        </authorList>
    </citation>
    <scope>IDENTIFICATION</scope>
</reference>
<dbReference type="Proteomes" id="UP000036681">
    <property type="component" value="Unplaced"/>
</dbReference>
<evidence type="ECO:0000313" key="1">
    <source>
        <dbReference type="Proteomes" id="UP000036681"/>
    </source>
</evidence>
<organism evidence="1 2">
    <name type="scientific">Ascaris lumbricoides</name>
    <name type="common">Giant roundworm</name>
    <dbReference type="NCBI Taxonomy" id="6252"/>
    <lineage>
        <taxon>Eukaryota</taxon>
        <taxon>Metazoa</taxon>
        <taxon>Ecdysozoa</taxon>
        <taxon>Nematoda</taxon>
        <taxon>Chromadorea</taxon>
        <taxon>Rhabditida</taxon>
        <taxon>Spirurina</taxon>
        <taxon>Ascaridomorpha</taxon>
        <taxon>Ascaridoidea</taxon>
        <taxon>Ascarididae</taxon>
        <taxon>Ascaris</taxon>
    </lineage>
</organism>
<evidence type="ECO:0000313" key="2">
    <source>
        <dbReference type="WBParaSite" id="ALUE_0000558401-mRNA-1"/>
    </source>
</evidence>
<proteinExistence type="predicted"/>
<sequence>MLRVFQEAVDEAHLLSFCRNRYDHPLCMDVLPVEDEFMDLHAMPFVTPTTVSADLLQLAAVENLLRASTQKWQQWIGSNVGTSTEDYENLRQHSRAHKVEHKALQLTA</sequence>
<accession>A0A0M3HST2</accession>
<keyword evidence="1" id="KW-1185">Reference proteome</keyword>
<dbReference type="WBParaSite" id="ALUE_0000558401-mRNA-1">
    <property type="protein sequence ID" value="ALUE_0000558401-mRNA-1"/>
    <property type="gene ID" value="ALUE_0000558401"/>
</dbReference>
<dbReference type="AlphaFoldDB" id="A0A0M3HST2"/>